<dbReference type="PRINTS" id="PR00099">
    <property type="entry name" value="CPSGATASE"/>
</dbReference>
<sequence>MRTLLVDNYDSFTYNLFHYLSRVNGREPEVIRNDDPAWRRGLLDSFDNVVLSPGPGTPHRPADFGLCAGIAEEGRLPVLGVCLGHQGMALAHGASVGRAPEPRHGRTSAVRHDGTGLFEGLPQPLEVVRYHSLAVTDLPPELEATAWSPDGVLMALRHRTLPLWGVQFHPESIGTREGHRLLENFRRLTERHGRSRPGGSGPAVARGVPEQRRSPDATGAAGRATAGAGRGRAAATAGAGDRAADGGSPRRLRVLVERLRTRWDAEVAFDWLFRTGDHPFWLDSSRPGGRLGQLSVMGDASGPLARVARADVEAGTVTVTEGGATRVERSAFLSWLERDLAGLSTDVPELPFDFALGWVGCLGYELKAECDGEAAHRSPDPDAVLVFADRALVLDHRTDTTYLLALAEDGDEEAARSWLASAAAALETVAGWEPEPYEPPAAGGTGPVVLRHDRDAYLKLIDACQQEIAAGETYEVCLTNMAEADTDLDPWQAYRGLRRVSRAPFAAFLHFGPMAVLSTSPERFLRIDRYGVMESKPIKGTRPRGGTPREDARLAGELAACEKDRAENLMIVDLVRHDLGRCAEVGSVVADPVFQVETYETVHQLVSTVRARLRPHLSPVAAVRAAFPGGSMTGAPKIRTMQIIDRLEGGPRGVYSGAIGYFSLTGAVDLSIVIRTVVLSGNRLRYGVGGAVIALSDPAAEFEETAVKATPLLRLLGAAFPGRVDLADDDAAAGAAPTEPAARGVSQNGREALPRSG</sequence>
<evidence type="ECO:0000259" key="11">
    <source>
        <dbReference type="Pfam" id="PF04715"/>
    </source>
</evidence>
<feature type="region of interest" description="Disordered" evidence="8">
    <location>
        <begin position="731"/>
        <end position="757"/>
    </location>
</feature>
<dbReference type="InterPro" id="IPR005802">
    <property type="entry name" value="ADC_synth_comp_1"/>
</dbReference>
<dbReference type="PROSITE" id="PS51273">
    <property type="entry name" value="GATASE_TYPE_1"/>
    <property type="match status" value="1"/>
</dbReference>
<dbReference type="PANTHER" id="PTHR11236:SF18">
    <property type="entry name" value="AMINODEOXYCHORISMATE SYNTHASE"/>
    <property type="match status" value="1"/>
</dbReference>
<feature type="domain" description="Glutamine amidotransferase" evidence="9">
    <location>
        <begin position="4"/>
        <end position="185"/>
    </location>
</feature>
<dbReference type="EC" id="2.6.1.85" evidence="2"/>
<evidence type="ECO:0000256" key="2">
    <source>
        <dbReference type="ARBA" id="ARBA00013139"/>
    </source>
</evidence>
<dbReference type="Pfam" id="PF00117">
    <property type="entry name" value="GATase"/>
    <property type="match status" value="1"/>
</dbReference>
<dbReference type="CDD" id="cd01743">
    <property type="entry name" value="GATase1_Anthranilate_Synthase"/>
    <property type="match status" value="1"/>
</dbReference>
<evidence type="ECO:0000256" key="5">
    <source>
        <dbReference type="ARBA" id="ARBA00052789"/>
    </source>
</evidence>
<dbReference type="GO" id="GO:0009396">
    <property type="term" value="P:folic acid-containing compound biosynthetic process"/>
    <property type="evidence" value="ECO:0007669"/>
    <property type="project" value="InterPro"/>
</dbReference>
<comment type="caution">
    <text evidence="12">The sequence shown here is derived from an EMBL/GenBank/DDBJ whole genome shotgun (WGS) entry which is preliminary data.</text>
</comment>
<evidence type="ECO:0000256" key="4">
    <source>
        <dbReference type="ARBA" id="ARBA00022962"/>
    </source>
</evidence>
<dbReference type="GO" id="GO:0008153">
    <property type="term" value="P:4-aminobenzoate biosynthetic process"/>
    <property type="evidence" value="ECO:0007669"/>
    <property type="project" value="TreeGrafter"/>
</dbReference>
<feature type="domain" description="Chorismate-utilising enzyme C-terminal" evidence="10">
    <location>
        <begin position="454"/>
        <end position="708"/>
    </location>
</feature>
<accession>A0A0M8QM08</accession>
<evidence type="ECO:0000256" key="3">
    <source>
        <dbReference type="ARBA" id="ARBA00022679"/>
    </source>
</evidence>
<evidence type="ECO:0000313" key="12">
    <source>
        <dbReference type="EMBL" id="KOT39085.1"/>
    </source>
</evidence>
<feature type="compositionally biased region" description="Low complexity" evidence="8">
    <location>
        <begin position="216"/>
        <end position="247"/>
    </location>
</feature>
<evidence type="ECO:0000259" key="10">
    <source>
        <dbReference type="Pfam" id="PF00425"/>
    </source>
</evidence>
<evidence type="ECO:0000259" key="9">
    <source>
        <dbReference type="Pfam" id="PF00117"/>
    </source>
</evidence>
<feature type="compositionally biased region" description="Basic and acidic residues" evidence="8">
    <location>
        <begin position="100"/>
        <end position="114"/>
    </location>
</feature>
<dbReference type="GO" id="GO:0005737">
    <property type="term" value="C:cytoplasm"/>
    <property type="evidence" value="ECO:0007669"/>
    <property type="project" value="TreeGrafter"/>
</dbReference>
<evidence type="ECO:0000256" key="8">
    <source>
        <dbReference type="SAM" id="MobiDB-lite"/>
    </source>
</evidence>
<dbReference type="Proteomes" id="UP000037773">
    <property type="component" value="Unassembled WGS sequence"/>
</dbReference>
<dbReference type="FunFam" id="3.40.50.880:FF:000003">
    <property type="entry name" value="Anthranilate synthase component II"/>
    <property type="match status" value="1"/>
</dbReference>
<feature type="domain" description="Anthranilate synthase component I N-terminal" evidence="11">
    <location>
        <begin position="275"/>
        <end position="403"/>
    </location>
</feature>
<dbReference type="Gene3D" id="3.60.120.10">
    <property type="entry name" value="Anthranilate synthase"/>
    <property type="match status" value="1"/>
</dbReference>
<dbReference type="NCBIfam" id="TIGR00566">
    <property type="entry name" value="trpG_papA"/>
    <property type="match status" value="1"/>
</dbReference>
<evidence type="ECO:0000256" key="7">
    <source>
        <dbReference type="ARBA" id="ARBA00083979"/>
    </source>
</evidence>
<dbReference type="InterPro" id="IPR019999">
    <property type="entry name" value="Anth_synth_I-like"/>
</dbReference>
<keyword evidence="13" id="KW-1185">Reference proteome</keyword>
<dbReference type="PANTHER" id="PTHR11236">
    <property type="entry name" value="AMINOBENZOATE/ANTHRANILATE SYNTHASE"/>
    <property type="match status" value="1"/>
</dbReference>
<dbReference type="InterPro" id="IPR029062">
    <property type="entry name" value="Class_I_gatase-like"/>
</dbReference>
<dbReference type="RefSeq" id="WP_030826429.1">
    <property type="nucleotide sequence ID" value="NZ_LGCN01000154.1"/>
</dbReference>
<dbReference type="EMBL" id="LGCN01000154">
    <property type="protein sequence ID" value="KOT39085.1"/>
    <property type="molecule type" value="Genomic_DNA"/>
</dbReference>
<dbReference type="InterPro" id="IPR015890">
    <property type="entry name" value="Chorismate_C"/>
</dbReference>
<proteinExistence type="inferred from homology"/>
<dbReference type="InterPro" id="IPR006805">
    <property type="entry name" value="Anth_synth_I_N"/>
</dbReference>
<dbReference type="OrthoDB" id="3518032at2"/>
<evidence type="ECO:0000256" key="6">
    <source>
        <dbReference type="ARBA" id="ARBA00072983"/>
    </source>
</evidence>
<dbReference type="SUPFAM" id="SSF52317">
    <property type="entry name" value="Class I glutamine amidotransferase-like"/>
    <property type="match status" value="1"/>
</dbReference>
<dbReference type="Gene3D" id="3.40.50.880">
    <property type="match status" value="1"/>
</dbReference>
<feature type="region of interest" description="Disordered" evidence="8">
    <location>
        <begin position="96"/>
        <end position="116"/>
    </location>
</feature>
<gene>
    <name evidence="12" type="ORF">ADK41_14410</name>
</gene>
<comment type="similarity">
    <text evidence="1">In the C-terminal section; belongs to the anthranilate synthase component I family.</text>
</comment>
<dbReference type="PRINTS" id="PR00097">
    <property type="entry name" value="ANTSNTHASEII"/>
</dbReference>
<dbReference type="PATRIC" id="fig|36816.3.peg.3111"/>
<evidence type="ECO:0000256" key="1">
    <source>
        <dbReference type="ARBA" id="ARBA00005970"/>
    </source>
</evidence>
<dbReference type="NCBIfam" id="TIGR00553">
    <property type="entry name" value="pabB"/>
    <property type="match status" value="1"/>
</dbReference>
<dbReference type="PRINTS" id="PR00096">
    <property type="entry name" value="GATASE"/>
</dbReference>
<dbReference type="SUPFAM" id="SSF56322">
    <property type="entry name" value="ADC synthase"/>
    <property type="match status" value="1"/>
</dbReference>
<keyword evidence="3" id="KW-0808">Transferase</keyword>
<dbReference type="GO" id="GO:0046820">
    <property type="term" value="F:4-amino-4-deoxychorismate synthase activity"/>
    <property type="evidence" value="ECO:0007669"/>
    <property type="project" value="UniProtKB-EC"/>
</dbReference>
<dbReference type="GO" id="GO:0000162">
    <property type="term" value="P:L-tryptophan biosynthetic process"/>
    <property type="evidence" value="ECO:0007669"/>
    <property type="project" value="TreeGrafter"/>
</dbReference>
<dbReference type="Pfam" id="PF04715">
    <property type="entry name" value="Anth_synt_I_N"/>
    <property type="match status" value="1"/>
</dbReference>
<feature type="compositionally biased region" description="Low complexity" evidence="8">
    <location>
        <begin position="732"/>
        <end position="742"/>
    </location>
</feature>
<organism evidence="12 13">
    <name type="scientific">Streptomyces caelestis</name>
    <dbReference type="NCBI Taxonomy" id="36816"/>
    <lineage>
        <taxon>Bacteria</taxon>
        <taxon>Bacillati</taxon>
        <taxon>Actinomycetota</taxon>
        <taxon>Actinomycetes</taxon>
        <taxon>Kitasatosporales</taxon>
        <taxon>Streptomycetaceae</taxon>
        <taxon>Streptomyces</taxon>
    </lineage>
</organism>
<protein>
    <recommendedName>
        <fullName evidence="6">Aminodeoxychorismate synthase</fullName>
        <ecNumber evidence="2">2.6.1.85</ecNumber>
    </recommendedName>
    <alternativeName>
        <fullName evidence="7">4-amino-4-deoxychorismate synthase</fullName>
    </alternativeName>
</protein>
<dbReference type="InterPro" id="IPR006221">
    <property type="entry name" value="TrpG/PapA_dom"/>
</dbReference>
<name>A0A0M8QM08_9ACTN</name>
<dbReference type="Pfam" id="PF00425">
    <property type="entry name" value="Chorismate_bind"/>
    <property type="match status" value="1"/>
</dbReference>
<dbReference type="InterPro" id="IPR005801">
    <property type="entry name" value="ADC_synthase"/>
</dbReference>
<reference evidence="12 13" key="1">
    <citation type="submission" date="2015-07" db="EMBL/GenBank/DDBJ databases">
        <authorList>
            <person name="Noorani M."/>
        </authorList>
    </citation>
    <scope>NUCLEOTIDE SEQUENCE [LARGE SCALE GENOMIC DNA]</scope>
    <source>
        <strain evidence="12 13">NRRL B-24567</strain>
    </source>
</reference>
<feature type="region of interest" description="Disordered" evidence="8">
    <location>
        <begin position="190"/>
        <end position="247"/>
    </location>
</feature>
<keyword evidence="4" id="KW-0315">Glutamine amidotransferase</keyword>
<dbReference type="AlphaFoldDB" id="A0A0M8QM08"/>
<evidence type="ECO:0000313" key="13">
    <source>
        <dbReference type="Proteomes" id="UP000037773"/>
    </source>
</evidence>
<comment type="catalytic activity">
    <reaction evidence="5">
        <text>chorismate + L-glutamine = 4-amino-4-deoxychorismate + L-glutamate</text>
        <dbReference type="Rhea" id="RHEA:11672"/>
        <dbReference type="ChEBI" id="CHEBI:29748"/>
        <dbReference type="ChEBI" id="CHEBI:29985"/>
        <dbReference type="ChEBI" id="CHEBI:58359"/>
        <dbReference type="ChEBI" id="CHEBI:58406"/>
        <dbReference type="EC" id="2.6.1.85"/>
    </reaction>
    <physiologicalReaction direction="left-to-right" evidence="5">
        <dbReference type="Rhea" id="RHEA:11673"/>
    </physiologicalReaction>
</comment>
<dbReference type="InterPro" id="IPR017926">
    <property type="entry name" value="GATASE"/>
</dbReference>